<dbReference type="RefSeq" id="WP_168004025.1">
    <property type="nucleotide sequence ID" value="NZ_JAATEO010000052.1"/>
</dbReference>
<evidence type="ECO:0000256" key="2">
    <source>
        <dbReference type="SAM" id="Phobius"/>
    </source>
</evidence>
<feature type="domain" description="CBM2" evidence="3">
    <location>
        <begin position="118"/>
        <end position="229"/>
    </location>
</feature>
<dbReference type="InterPro" id="IPR001919">
    <property type="entry name" value="CBD2"/>
</dbReference>
<dbReference type="InterPro" id="IPR012291">
    <property type="entry name" value="CBM2_carb-bd_dom_sf"/>
</dbReference>
<dbReference type="EMBL" id="JAATEO010000052">
    <property type="protein sequence ID" value="NJP35713.1"/>
    <property type="molecule type" value="Genomic_DNA"/>
</dbReference>
<comment type="caution">
    <text evidence="4">The sequence shown here is derived from an EMBL/GenBank/DDBJ whole genome shotgun (WGS) entry which is preliminary data.</text>
</comment>
<dbReference type="InterPro" id="IPR008965">
    <property type="entry name" value="CBM2/CBM3_carb-bd_dom_sf"/>
</dbReference>
<keyword evidence="5" id="KW-1185">Reference proteome</keyword>
<feature type="transmembrane region" description="Helical" evidence="2">
    <location>
        <begin position="27"/>
        <end position="51"/>
    </location>
</feature>
<dbReference type="Gene3D" id="2.60.40.290">
    <property type="match status" value="1"/>
</dbReference>
<proteinExistence type="predicted"/>
<evidence type="ECO:0000313" key="5">
    <source>
        <dbReference type="Proteomes" id="UP000783871"/>
    </source>
</evidence>
<dbReference type="SMART" id="SM00637">
    <property type="entry name" value="CBD_II"/>
    <property type="match status" value="1"/>
</dbReference>
<name>A0ABX0ZE14_9ACTN</name>
<feature type="region of interest" description="Disordered" evidence="1">
    <location>
        <begin position="61"/>
        <end position="121"/>
    </location>
</feature>
<keyword evidence="2" id="KW-0472">Membrane</keyword>
<gene>
    <name evidence="4" type="ORF">HCJ94_28060</name>
</gene>
<feature type="compositionally biased region" description="Low complexity" evidence="1">
    <location>
        <begin position="98"/>
        <end position="121"/>
    </location>
</feature>
<feature type="compositionally biased region" description="Pro residues" evidence="1">
    <location>
        <begin position="62"/>
        <end position="78"/>
    </location>
</feature>
<sequence length="231" mass="23059">MAIIILDWLVATAGSVARTLGGRDGSRAVWMAVAASLGVMAATVISVVLVLRAPERLAPVALDPPPDVSVVEPPPPGTPGREASPASTRPTPTRSDASRTTPPARPSATPAPSSATAAPPTPSALTAAFAVTDTALLSYRAAVTIGNPGSGPVPSWTLVITLPEESLHVTAVEGARASRDGATWTFVPDGPAGQVPSRGSVRVSFRVSGSSVSSLPTACAVDGAACTGLSD</sequence>
<keyword evidence="2" id="KW-1133">Transmembrane helix</keyword>
<organism evidence="4 5">
    <name type="scientific">Micromonospora thermarum</name>
    <dbReference type="NCBI Taxonomy" id="2720024"/>
    <lineage>
        <taxon>Bacteria</taxon>
        <taxon>Bacillati</taxon>
        <taxon>Actinomycetota</taxon>
        <taxon>Actinomycetes</taxon>
        <taxon>Micromonosporales</taxon>
        <taxon>Micromonosporaceae</taxon>
        <taxon>Micromonospora</taxon>
    </lineage>
</organism>
<keyword evidence="2" id="KW-0812">Transmembrane</keyword>
<accession>A0ABX0ZE14</accession>
<dbReference type="SUPFAM" id="SSF49384">
    <property type="entry name" value="Carbohydrate-binding domain"/>
    <property type="match status" value="1"/>
</dbReference>
<dbReference type="Proteomes" id="UP000783871">
    <property type="component" value="Unassembled WGS sequence"/>
</dbReference>
<protein>
    <recommendedName>
        <fullName evidence="3">CBM2 domain-containing protein</fullName>
    </recommendedName>
</protein>
<evidence type="ECO:0000259" key="3">
    <source>
        <dbReference type="PROSITE" id="PS51173"/>
    </source>
</evidence>
<feature type="compositionally biased region" description="Polar residues" evidence="1">
    <location>
        <begin position="85"/>
        <end position="95"/>
    </location>
</feature>
<evidence type="ECO:0000256" key="1">
    <source>
        <dbReference type="SAM" id="MobiDB-lite"/>
    </source>
</evidence>
<evidence type="ECO:0000313" key="4">
    <source>
        <dbReference type="EMBL" id="NJP35713.1"/>
    </source>
</evidence>
<dbReference type="Pfam" id="PF00553">
    <property type="entry name" value="CBM_2"/>
    <property type="match status" value="1"/>
</dbReference>
<dbReference type="PROSITE" id="PS51173">
    <property type="entry name" value="CBM2"/>
    <property type="match status" value="1"/>
</dbReference>
<reference evidence="4 5" key="1">
    <citation type="submission" date="2020-03" db="EMBL/GenBank/DDBJ databases">
        <title>WGS of actinomycetes isolated from Thailand.</title>
        <authorList>
            <person name="Thawai C."/>
        </authorList>
    </citation>
    <scope>NUCLEOTIDE SEQUENCE [LARGE SCALE GENOMIC DNA]</scope>
    <source>
        <strain evidence="4 5">HSS6-12</strain>
    </source>
</reference>